<dbReference type="AlphaFoldDB" id="A0A7X5J7W4"/>
<dbReference type="RefSeq" id="WP_161673377.1">
    <property type="nucleotide sequence ID" value="NZ_JAABLP010000001.1"/>
</dbReference>
<reference evidence="2" key="1">
    <citation type="submission" date="2020-01" db="EMBL/GenBank/DDBJ databases">
        <authorList>
            <person name="Fang Y."/>
            <person name="Sun R."/>
            <person name="Nie L."/>
            <person name="He J."/>
            <person name="Hao L."/>
            <person name="Wang L."/>
            <person name="Su S."/>
            <person name="Lv E."/>
            <person name="Zhang Z."/>
            <person name="Xie R."/>
            <person name="Liu H."/>
        </authorList>
    </citation>
    <scope>NUCLEOTIDE SEQUENCE [LARGE SCALE GENOMIC DNA]</scope>
    <source>
        <strain evidence="2">XCT-53</strain>
    </source>
</reference>
<dbReference type="Proteomes" id="UP000586722">
    <property type="component" value="Unassembled WGS sequence"/>
</dbReference>
<proteinExistence type="predicted"/>
<keyword evidence="2" id="KW-1185">Reference proteome</keyword>
<evidence type="ECO:0000313" key="1">
    <source>
        <dbReference type="EMBL" id="NBN78089.1"/>
    </source>
</evidence>
<sequence>MARFPIPQSKIAELGRLLAEAACNETQREALRSDPAAVLRAAGFPEDLVALFEFRVVCDTETQRHVVLPYRFNAARLAAQDPAYLAQIAEMTIGQGRPN</sequence>
<comment type="caution">
    <text evidence="1">The sequence shown here is derived from an EMBL/GenBank/DDBJ whole genome shotgun (WGS) entry which is preliminary data.</text>
</comment>
<dbReference type="EMBL" id="JAABLQ010000001">
    <property type="protein sequence ID" value="NBN78089.1"/>
    <property type="molecule type" value="Genomic_DNA"/>
</dbReference>
<evidence type="ECO:0000313" key="2">
    <source>
        <dbReference type="Proteomes" id="UP000586722"/>
    </source>
</evidence>
<name>A0A7X5J7W4_9HYPH</name>
<accession>A0A7X5J7W4</accession>
<protein>
    <submittedName>
        <fullName evidence="1">Uncharacterized protein</fullName>
    </submittedName>
</protein>
<gene>
    <name evidence="1" type="ORF">GWI72_07395</name>
</gene>
<organism evidence="1 2">
    <name type="scientific">Pannonibacter tanglangensis</name>
    <dbReference type="NCBI Taxonomy" id="2750084"/>
    <lineage>
        <taxon>Bacteria</taxon>
        <taxon>Pseudomonadati</taxon>
        <taxon>Pseudomonadota</taxon>
        <taxon>Alphaproteobacteria</taxon>
        <taxon>Hyphomicrobiales</taxon>
        <taxon>Stappiaceae</taxon>
        <taxon>Pannonibacter</taxon>
    </lineage>
</organism>